<feature type="transmembrane region" description="Helical" evidence="9">
    <location>
        <begin position="57"/>
        <end position="76"/>
    </location>
</feature>
<keyword evidence="4 9" id="KW-0812">Transmembrane</keyword>
<keyword evidence="5 9" id="KW-0064">Aspartyl protease</keyword>
<dbReference type="RefSeq" id="WP_181737306.1">
    <property type="nucleotide sequence ID" value="NZ_JACEOL010000006.1"/>
</dbReference>
<dbReference type="HAMAP" id="MF_00161">
    <property type="entry name" value="LspA"/>
    <property type="match status" value="1"/>
</dbReference>
<protein>
    <recommendedName>
        <fullName evidence="9">Lipoprotein signal peptidase</fullName>
        <ecNumber evidence="9">3.4.23.36</ecNumber>
    </recommendedName>
    <alternativeName>
        <fullName evidence="9">Prolipoprotein signal peptidase</fullName>
    </alternativeName>
    <alternativeName>
        <fullName evidence="9">Signal peptidase II</fullName>
        <shortName evidence="9">SPase II</shortName>
    </alternativeName>
</protein>
<dbReference type="AlphaFoldDB" id="A0A7W1XPY0"/>
<dbReference type="GO" id="GO:0005886">
    <property type="term" value="C:plasma membrane"/>
    <property type="evidence" value="ECO:0007669"/>
    <property type="project" value="UniProtKB-SubCell"/>
</dbReference>
<reference evidence="12 13" key="1">
    <citation type="submission" date="2020-07" db="EMBL/GenBank/DDBJ databases">
        <title>Thermoactinomyces phylogeny.</title>
        <authorList>
            <person name="Dunlap C."/>
        </authorList>
    </citation>
    <scope>NUCLEOTIDE SEQUENCE [LARGE SCALE GENOMIC DNA]</scope>
    <source>
        <strain evidence="12 13">AMNI-1</strain>
    </source>
</reference>
<dbReference type="EC" id="3.4.23.36" evidence="9"/>
<dbReference type="EMBL" id="JACEOL010000006">
    <property type="protein sequence ID" value="MBA4601138.1"/>
    <property type="molecule type" value="Genomic_DNA"/>
</dbReference>
<dbReference type="PROSITE" id="PS00855">
    <property type="entry name" value="SPASE_II"/>
    <property type="match status" value="1"/>
</dbReference>
<evidence type="ECO:0000313" key="12">
    <source>
        <dbReference type="EMBL" id="MBA4601138.1"/>
    </source>
</evidence>
<dbReference type="GO" id="GO:0006508">
    <property type="term" value="P:proteolysis"/>
    <property type="evidence" value="ECO:0007669"/>
    <property type="project" value="UniProtKB-KW"/>
</dbReference>
<evidence type="ECO:0000256" key="1">
    <source>
        <dbReference type="ARBA" id="ARBA00006139"/>
    </source>
</evidence>
<dbReference type="PANTHER" id="PTHR33695:SF1">
    <property type="entry name" value="LIPOPROTEIN SIGNAL PEPTIDASE"/>
    <property type="match status" value="1"/>
</dbReference>
<comment type="subcellular location">
    <subcellularLocation>
        <location evidence="9">Cell membrane</location>
        <topology evidence="9">Multi-pass membrane protein</topology>
    </subcellularLocation>
</comment>
<evidence type="ECO:0000256" key="11">
    <source>
        <dbReference type="RuleBase" id="RU004181"/>
    </source>
</evidence>
<evidence type="ECO:0000256" key="2">
    <source>
        <dbReference type="ARBA" id="ARBA00022475"/>
    </source>
</evidence>
<dbReference type="PRINTS" id="PR00781">
    <property type="entry name" value="LIPOSIGPTASE"/>
</dbReference>
<proteinExistence type="inferred from homology"/>
<dbReference type="NCBIfam" id="TIGR00077">
    <property type="entry name" value="lspA"/>
    <property type="match status" value="1"/>
</dbReference>
<accession>A0A7W1XPY0</accession>
<evidence type="ECO:0000256" key="4">
    <source>
        <dbReference type="ARBA" id="ARBA00022692"/>
    </source>
</evidence>
<evidence type="ECO:0000256" key="10">
    <source>
        <dbReference type="RuleBase" id="RU000594"/>
    </source>
</evidence>
<organism evidence="12 13">
    <name type="scientific">Thermoactinomyces mirandus</name>
    <dbReference type="NCBI Taxonomy" id="2756294"/>
    <lineage>
        <taxon>Bacteria</taxon>
        <taxon>Bacillati</taxon>
        <taxon>Bacillota</taxon>
        <taxon>Bacilli</taxon>
        <taxon>Bacillales</taxon>
        <taxon>Thermoactinomycetaceae</taxon>
        <taxon>Thermoactinomyces</taxon>
    </lineage>
</organism>
<evidence type="ECO:0000256" key="3">
    <source>
        <dbReference type="ARBA" id="ARBA00022670"/>
    </source>
</evidence>
<feature type="active site" evidence="9">
    <location>
        <position position="111"/>
    </location>
</feature>
<evidence type="ECO:0000256" key="9">
    <source>
        <dbReference type="HAMAP-Rule" id="MF_00161"/>
    </source>
</evidence>
<dbReference type="GO" id="GO:0004190">
    <property type="term" value="F:aspartic-type endopeptidase activity"/>
    <property type="evidence" value="ECO:0007669"/>
    <property type="project" value="UniProtKB-UniRule"/>
</dbReference>
<dbReference type="Pfam" id="PF01252">
    <property type="entry name" value="Peptidase_A8"/>
    <property type="match status" value="1"/>
</dbReference>
<dbReference type="InterPro" id="IPR001872">
    <property type="entry name" value="Peptidase_A8"/>
</dbReference>
<evidence type="ECO:0000256" key="5">
    <source>
        <dbReference type="ARBA" id="ARBA00022750"/>
    </source>
</evidence>
<comment type="caution">
    <text evidence="9">Lacks conserved residue(s) required for the propagation of feature annotation.</text>
</comment>
<comment type="similarity">
    <text evidence="1 9 11">Belongs to the peptidase A8 family.</text>
</comment>
<evidence type="ECO:0000256" key="6">
    <source>
        <dbReference type="ARBA" id="ARBA00022801"/>
    </source>
</evidence>
<keyword evidence="7 9" id="KW-1133">Transmembrane helix</keyword>
<name>A0A7W1XPY0_9BACL</name>
<evidence type="ECO:0000256" key="7">
    <source>
        <dbReference type="ARBA" id="ARBA00022989"/>
    </source>
</evidence>
<comment type="pathway">
    <text evidence="9">Protein modification; lipoprotein biosynthesis (signal peptide cleavage).</text>
</comment>
<keyword evidence="13" id="KW-1185">Reference proteome</keyword>
<feature type="transmembrane region" description="Helical" evidence="9">
    <location>
        <begin position="83"/>
        <end position="101"/>
    </location>
</feature>
<keyword evidence="6 9" id="KW-0378">Hydrolase</keyword>
<comment type="caution">
    <text evidence="12">The sequence shown here is derived from an EMBL/GenBank/DDBJ whole genome shotgun (WGS) entry which is preliminary data.</text>
</comment>
<dbReference type="PANTHER" id="PTHR33695">
    <property type="entry name" value="LIPOPROTEIN SIGNAL PEPTIDASE"/>
    <property type="match status" value="1"/>
</dbReference>
<evidence type="ECO:0000313" key="13">
    <source>
        <dbReference type="Proteomes" id="UP000538292"/>
    </source>
</evidence>
<dbReference type="UniPathway" id="UPA00665"/>
<comment type="function">
    <text evidence="9 10">This protein specifically catalyzes the removal of signal peptides from prolipoproteins.</text>
</comment>
<sequence length="160" mass="18427">MRYFFIALLVLIFDQSTKWLVVHKMNLYESIPVIHGFFYLTSHRNRGAAFGILQDKVWLFILITLIVVVFIIYYLWQLKNESTGMSIAFSLILGGAVGNLVDRVQMGEVVDFLHFQFGSYQFPIFNIADSSIVIGVALLLILTFFTAEQKESFSEMRDTH</sequence>
<feature type="transmembrane region" description="Helical" evidence="9">
    <location>
        <begin position="121"/>
        <end position="147"/>
    </location>
</feature>
<feature type="active site" evidence="9">
    <location>
        <position position="129"/>
    </location>
</feature>
<keyword evidence="3 9" id="KW-0645">Protease</keyword>
<keyword evidence="8 9" id="KW-0472">Membrane</keyword>
<comment type="catalytic activity">
    <reaction evidence="9 10">
        <text>Release of signal peptides from bacterial membrane prolipoproteins. Hydrolyzes -Xaa-Yaa-Zaa-|-(S,diacylglyceryl)Cys-, in which Xaa is hydrophobic (preferably Leu), and Yaa (Ala or Ser) and Zaa (Gly or Ala) have small, neutral side chains.</text>
        <dbReference type="EC" id="3.4.23.36"/>
    </reaction>
</comment>
<evidence type="ECO:0000256" key="8">
    <source>
        <dbReference type="ARBA" id="ARBA00023136"/>
    </source>
</evidence>
<keyword evidence="2 9" id="KW-1003">Cell membrane</keyword>
<gene>
    <name evidence="9 12" type="primary">lspA</name>
    <name evidence="12" type="ORF">H2C83_02115</name>
</gene>
<dbReference type="Proteomes" id="UP000538292">
    <property type="component" value="Unassembled WGS sequence"/>
</dbReference>